<dbReference type="AlphaFoldDB" id="U9TRV7"/>
<protein>
    <submittedName>
        <fullName evidence="2">Uncharacterized protein</fullName>
    </submittedName>
</protein>
<proteinExistence type="predicted"/>
<evidence type="ECO:0000256" key="1">
    <source>
        <dbReference type="SAM" id="MobiDB-lite"/>
    </source>
</evidence>
<evidence type="ECO:0000313" key="2">
    <source>
        <dbReference type="EMBL" id="ESA10167.1"/>
    </source>
</evidence>
<dbReference type="EMBL" id="KI287388">
    <property type="protein sequence ID" value="ESA10167.1"/>
    <property type="molecule type" value="Genomic_DNA"/>
</dbReference>
<reference evidence="2" key="1">
    <citation type="submission" date="2013-07" db="EMBL/GenBank/DDBJ databases">
        <title>The genome of an arbuscular mycorrhizal fungus provides insights into the evolution of the oldest plant symbiosis.</title>
        <authorList>
            <consortium name="DOE Joint Genome Institute"/>
            <person name="Tisserant E."/>
            <person name="Malbreil M."/>
            <person name="Kuo A."/>
            <person name="Kohler A."/>
            <person name="Symeonidi A."/>
            <person name="Balestrini R."/>
            <person name="Charron P."/>
            <person name="Duensing N."/>
            <person name="Frei-dit-Frey N."/>
            <person name="Gianinazzi-Pearson V."/>
            <person name="Gilbert B."/>
            <person name="Handa Y."/>
            <person name="Hijri M."/>
            <person name="Kaul R."/>
            <person name="Kawaguchi M."/>
            <person name="Krajinski F."/>
            <person name="Lammers P."/>
            <person name="Lapierre D."/>
            <person name="Masclaux F.G."/>
            <person name="Murat C."/>
            <person name="Morin E."/>
            <person name="Ndikumana S."/>
            <person name="Pagni M."/>
            <person name="Petitpierre D."/>
            <person name="Requena N."/>
            <person name="Rosikiewicz P."/>
            <person name="Riley R."/>
            <person name="Saito K."/>
            <person name="San Clemente H."/>
            <person name="Shapiro H."/>
            <person name="van Tuinen D."/>
            <person name="Becard G."/>
            <person name="Bonfante P."/>
            <person name="Paszkowski U."/>
            <person name="Shachar-Hill Y."/>
            <person name="Young J.P."/>
            <person name="Sanders I.R."/>
            <person name="Henrissat B."/>
            <person name="Rensing S.A."/>
            <person name="Grigoriev I.V."/>
            <person name="Corradi N."/>
            <person name="Roux C."/>
            <person name="Martin F."/>
        </authorList>
    </citation>
    <scope>NUCLEOTIDE SEQUENCE</scope>
    <source>
        <strain evidence="2">DAOM 197198</strain>
    </source>
</reference>
<gene>
    <name evidence="2" type="ORF">GLOINDRAFT_29754</name>
</gene>
<sequence length="66" mass="7648">MNVAVIGLPNFRSSRSSKRKTESTGHFPDVKSDNLSVRKAIHSYYKAEIINYELLKNNEYHMQVCM</sequence>
<feature type="compositionally biased region" description="Basic and acidic residues" evidence="1">
    <location>
        <begin position="19"/>
        <end position="29"/>
    </location>
</feature>
<accession>U9TRV7</accession>
<organism evidence="2">
    <name type="scientific">Rhizophagus irregularis (strain DAOM 181602 / DAOM 197198 / MUCL 43194)</name>
    <name type="common">Arbuscular mycorrhizal fungus</name>
    <name type="synonym">Glomus intraradices</name>
    <dbReference type="NCBI Taxonomy" id="747089"/>
    <lineage>
        <taxon>Eukaryota</taxon>
        <taxon>Fungi</taxon>
        <taxon>Fungi incertae sedis</taxon>
        <taxon>Mucoromycota</taxon>
        <taxon>Glomeromycotina</taxon>
        <taxon>Glomeromycetes</taxon>
        <taxon>Glomerales</taxon>
        <taxon>Glomeraceae</taxon>
        <taxon>Rhizophagus</taxon>
    </lineage>
</organism>
<feature type="region of interest" description="Disordered" evidence="1">
    <location>
        <begin position="1"/>
        <end position="29"/>
    </location>
</feature>
<dbReference type="HOGENOM" id="CLU_2832464_0_0_1"/>
<name>U9TRV7_RHIID</name>